<evidence type="ECO:0000313" key="9">
    <source>
        <dbReference type="EMBL" id="SKA61269.1"/>
    </source>
</evidence>
<name>A0A1T4V8I8_9GAMM</name>
<evidence type="ECO:0000256" key="7">
    <source>
        <dbReference type="SAM" id="MobiDB-lite"/>
    </source>
</evidence>
<dbReference type="NCBIfam" id="NF038091">
    <property type="entry name" value="T4SS_VirB10"/>
    <property type="match status" value="1"/>
</dbReference>
<sequence>MTEQNEELNGEDLLNEGQPDRKKIAVFVAVCLLVIAGIGAFLWFSSTSPKEPQKAKTNHNISTTATTSTSSSRSHAAGRTFEFEDDQPKETPPPPTPKEVTSVETPKEPPHPPSNDKSNMTPIKKIILLDKSSASSTGGAVQSGSGGGLGLVPQSPNTLGTQTTDSFNLFSGEQDNTGLRSQLTATKTDKALAGVLYNRNYLLAKGAYIDCVLNTSMNSTVAGMTKCTLTRNIYSDNGTTLLLERGSEVTGEYRANVSQGQSRLFVLWDRVKTPHGVVIDLASPATDSLGAGGVDGYVETHFWKRFGGAMMLSLVDDIAAYVATNGGQNVNNFESSSDAAQNMAAIALQNTINIPPTFYKNQGERVGIVVARDLDFSTVYQLRANP</sequence>
<evidence type="ECO:0000256" key="4">
    <source>
        <dbReference type="ARBA" id="ARBA00022692"/>
    </source>
</evidence>
<proteinExistence type="inferred from homology"/>
<gene>
    <name evidence="9" type="ORF">SAMN02745132_03453</name>
</gene>
<comment type="similarity">
    <text evidence="2">Belongs to the TrbI/VirB10 family.</text>
</comment>
<feature type="compositionally biased region" description="Low complexity" evidence="7">
    <location>
        <begin position="62"/>
        <end position="80"/>
    </location>
</feature>
<evidence type="ECO:0000313" key="10">
    <source>
        <dbReference type="Proteomes" id="UP000190162"/>
    </source>
</evidence>
<keyword evidence="4 8" id="KW-0812">Transmembrane</keyword>
<evidence type="ECO:0000256" key="1">
    <source>
        <dbReference type="ARBA" id="ARBA00004162"/>
    </source>
</evidence>
<keyword evidence="10" id="KW-1185">Reference proteome</keyword>
<dbReference type="GO" id="GO:0005886">
    <property type="term" value="C:plasma membrane"/>
    <property type="evidence" value="ECO:0007669"/>
    <property type="project" value="UniProtKB-SubCell"/>
</dbReference>
<dbReference type="EMBL" id="FUXU01000055">
    <property type="protein sequence ID" value="SKA61269.1"/>
    <property type="molecule type" value="Genomic_DNA"/>
</dbReference>
<dbReference type="Proteomes" id="UP000190162">
    <property type="component" value="Unassembled WGS sequence"/>
</dbReference>
<reference evidence="10" key="1">
    <citation type="submission" date="2017-02" db="EMBL/GenBank/DDBJ databases">
        <authorList>
            <person name="Varghese N."/>
            <person name="Submissions S."/>
        </authorList>
    </citation>
    <scope>NUCLEOTIDE SEQUENCE [LARGE SCALE GENOMIC DNA]</scope>
    <source>
        <strain evidence="10">DSM 22720</strain>
    </source>
</reference>
<dbReference type="InterPro" id="IPR047695">
    <property type="entry name" value="T4SS_VirB10/PtlG"/>
</dbReference>
<feature type="region of interest" description="Disordered" evidence="7">
    <location>
        <begin position="48"/>
        <end position="121"/>
    </location>
</feature>
<organism evidence="9 10">
    <name type="scientific">Enterovibrio nigricans DSM 22720</name>
    <dbReference type="NCBI Taxonomy" id="1121868"/>
    <lineage>
        <taxon>Bacteria</taxon>
        <taxon>Pseudomonadati</taxon>
        <taxon>Pseudomonadota</taxon>
        <taxon>Gammaproteobacteria</taxon>
        <taxon>Vibrionales</taxon>
        <taxon>Vibrionaceae</taxon>
        <taxon>Enterovibrio</taxon>
    </lineage>
</organism>
<protein>
    <submittedName>
        <fullName evidence="9">Type IV secretion system protein VirB10</fullName>
    </submittedName>
</protein>
<dbReference type="Gene3D" id="2.40.128.260">
    <property type="entry name" value="Type IV secretion system, VirB10/TraB/TrbI"/>
    <property type="match status" value="2"/>
</dbReference>
<dbReference type="CDD" id="cd16429">
    <property type="entry name" value="VirB10"/>
    <property type="match status" value="1"/>
</dbReference>
<evidence type="ECO:0000256" key="2">
    <source>
        <dbReference type="ARBA" id="ARBA00010265"/>
    </source>
</evidence>
<evidence type="ECO:0000256" key="6">
    <source>
        <dbReference type="ARBA" id="ARBA00023136"/>
    </source>
</evidence>
<dbReference type="InterPro" id="IPR005498">
    <property type="entry name" value="T4SS_VirB10/TraB/TrbI"/>
</dbReference>
<dbReference type="OrthoDB" id="9766860at2"/>
<evidence type="ECO:0000256" key="5">
    <source>
        <dbReference type="ARBA" id="ARBA00022989"/>
    </source>
</evidence>
<evidence type="ECO:0000256" key="3">
    <source>
        <dbReference type="ARBA" id="ARBA00022475"/>
    </source>
</evidence>
<evidence type="ECO:0000256" key="8">
    <source>
        <dbReference type="SAM" id="Phobius"/>
    </source>
</evidence>
<accession>A0A1T4V8I8</accession>
<dbReference type="RefSeq" id="WP_078753656.1">
    <property type="nucleotide sequence ID" value="NZ_FUXU01000055.1"/>
</dbReference>
<feature type="transmembrane region" description="Helical" evidence="8">
    <location>
        <begin position="24"/>
        <end position="44"/>
    </location>
</feature>
<keyword evidence="5 8" id="KW-1133">Transmembrane helix</keyword>
<keyword evidence="3" id="KW-1003">Cell membrane</keyword>
<dbReference type="InterPro" id="IPR042217">
    <property type="entry name" value="T4SS_VirB10/TrbI"/>
</dbReference>
<dbReference type="AlphaFoldDB" id="A0A1T4V8I8"/>
<dbReference type="Pfam" id="PF03743">
    <property type="entry name" value="TrbI"/>
    <property type="match status" value="1"/>
</dbReference>
<keyword evidence="6 8" id="KW-0472">Membrane</keyword>
<comment type="subcellular location">
    <subcellularLocation>
        <location evidence="1">Cell membrane</location>
        <topology evidence="1">Single-pass membrane protein</topology>
    </subcellularLocation>
</comment>